<dbReference type="Pfam" id="PF03279">
    <property type="entry name" value="Lip_A_acyltrans"/>
    <property type="match status" value="1"/>
</dbReference>
<keyword evidence="2" id="KW-1003">Cell membrane</keyword>
<keyword evidence="3" id="KW-0997">Cell inner membrane</keyword>
<evidence type="ECO:0000313" key="9">
    <source>
        <dbReference type="Proteomes" id="UP000441399"/>
    </source>
</evidence>
<evidence type="ECO:0000313" key="8">
    <source>
        <dbReference type="EMBL" id="CAA0123516.1"/>
    </source>
</evidence>
<keyword evidence="7" id="KW-0812">Transmembrane</keyword>
<dbReference type="InterPro" id="IPR004960">
    <property type="entry name" value="LipA_acyltrans"/>
</dbReference>
<dbReference type="GO" id="GO:0005886">
    <property type="term" value="C:plasma membrane"/>
    <property type="evidence" value="ECO:0007669"/>
    <property type="project" value="UniProtKB-SubCell"/>
</dbReference>
<dbReference type="EC" id="2.3.1.241" evidence="8"/>
<dbReference type="GO" id="GO:0009247">
    <property type="term" value="P:glycolipid biosynthetic process"/>
    <property type="evidence" value="ECO:0007669"/>
    <property type="project" value="UniProtKB-ARBA"/>
</dbReference>
<evidence type="ECO:0000256" key="1">
    <source>
        <dbReference type="ARBA" id="ARBA00004533"/>
    </source>
</evidence>
<sequence>MPGKQPSYRAPWLIRILECIAAPLSLATLYKLATVVGTLGFMLSARQRKRILSNLSLAGDLNLDRRTQRQIARKSLINLYAVTFDYLKLRNLDRDSNRIVSNNIVSINNPEVIDQLIADGHSPVIVTGHLANWEATFLGASSQQPGIVISQRFFVEPVADWIHAIRTQFGGELTPPQHAVRAGIRALRQGRFAGLAIDQALPEGGLPLTFFGTRAYTTPTPALWALRTNSPIVMVMARRSATGYRLRYHAPIWPDTSNPHNDEIQRLTQQLQRQLEADIRRMPGDYLWLHNRYQQHTHQHLQQAYRHDVLMLVLPESKQAADRVIAELSALNRFYPRALLTIYMPSAASKKTVGLSTDMQVTVKHYDTLSDTLEDDWRYQLIFDYSQGSTVSRYYRRRGAFASIKLSPSIPLEQQLADQVLIHHS</sequence>
<accession>A0A5S9QW88</accession>
<dbReference type="PANTHER" id="PTHR30606:SF10">
    <property type="entry name" value="PHOSPHATIDYLINOSITOL MANNOSIDE ACYLTRANSFERASE"/>
    <property type="match status" value="1"/>
</dbReference>
<evidence type="ECO:0000256" key="3">
    <source>
        <dbReference type="ARBA" id="ARBA00022519"/>
    </source>
</evidence>
<dbReference type="PANTHER" id="PTHR30606">
    <property type="entry name" value="LIPID A BIOSYNTHESIS LAUROYL ACYLTRANSFERASE"/>
    <property type="match status" value="1"/>
</dbReference>
<protein>
    <submittedName>
        <fullName evidence="8">Lipid A biosynthesis lauroyltransferase</fullName>
        <ecNumber evidence="8">2.3.1.241</ecNumber>
    </submittedName>
</protein>
<gene>
    <name evidence="8" type="primary">lpxL_4</name>
    <name evidence="8" type="ORF">OPDIPICF_02798</name>
</gene>
<evidence type="ECO:0000256" key="5">
    <source>
        <dbReference type="ARBA" id="ARBA00023136"/>
    </source>
</evidence>
<keyword evidence="4 8" id="KW-0808">Transferase</keyword>
<proteinExistence type="predicted"/>
<dbReference type="EMBL" id="CACSIO010000056">
    <property type="protein sequence ID" value="CAA0123516.1"/>
    <property type="molecule type" value="Genomic_DNA"/>
</dbReference>
<evidence type="ECO:0000256" key="2">
    <source>
        <dbReference type="ARBA" id="ARBA00022475"/>
    </source>
</evidence>
<reference evidence="8 9" key="1">
    <citation type="submission" date="2019-11" db="EMBL/GenBank/DDBJ databases">
        <authorList>
            <person name="Holert J."/>
        </authorList>
    </citation>
    <scope>NUCLEOTIDE SEQUENCE [LARGE SCALE GENOMIC DNA]</scope>
    <source>
        <strain evidence="8">SB11_3</strain>
    </source>
</reference>
<keyword evidence="5 7" id="KW-0472">Membrane</keyword>
<dbReference type="CDD" id="cd07984">
    <property type="entry name" value="LPLAT_LABLAT-like"/>
    <property type="match status" value="1"/>
</dbReference>
<feature type="transmembrane region" description="Helical" evidence="7">
    <location>
        <begin position="20"/>
        <end position="43"/>
    </location>
</feature>
<keyword evidence="7" id="KW-1133">Transmembrane helix</keyword>
<dbReference type="Proteomes" id="UP000441399">
    <property type="component" value="Unassembled WGS sequence"/>
</dbReference>
<dbReference type="GO" id="GO:0008913">
    <property type="term" value="F:Kdo2-lipid IVA acyltransferase activity"/>
    <property type="evidence" value="ECO:0007669"/>
    <property type="project" value="UniProtKB-EC"/>
</dbReference>
<name>A0A5S9QW88_9GAMM</name>
<keyword evidence="9" id="KW-1185">Reference proteome</keyword>
<evidence type="ECO:0000256" key="6">
    <source>
        <dbReference type="ARBA" id="ARBA00023315"/>
    </source>
</evidence>
<evidence type="ECO:0000256" key="7">
    <source>
        <dbReference type="SAM" id="Phobius"/>
    </source>
</evidence>
<organism evidence="8 9">
    <name type="scientific">BD1-7 clade bacterium</name>
    <dbReference type="NCBI Taxonomy" id="2029982"/>
    <lineage>
        <taxon>Bacteria</taxon>
        <taxon>Pseudomonadati</taxon>
        <taxon>Pseudomonadota</taxon>
        <taxon>Gammaproteobacteria</taxon>
        <taxon>Cellvibrionales</taxon>
        <taxon>Spongiibacteraceae</taxon>
        <taxon>BD1-7 clade</taxon>
    </lineage>
</organism>
<comment type="subcellular location">
    <subcellularLocation>
        <location evidence="1">Cell inner membrane</location>
    </subcellularLocation>
</comment>
<keyword evidence="6 8" id="KW-0012">Acyltransferase</keyword>
<dbReference type="AlphaFoldDB" id="A0A5S9QW88"/>
<evidence type="ECO:0000256" key="4">
    <source>
        <dbReference type="ARBA" id="ARBA00022679"/>
    </source>
</evidence>
<dbReference type="OrthoDB" id="9803456at2"/>